<dbReference type="Proteomes" id="UP000323142">
    <property type="component" value="Unassembled WGS sequence"/>
</dbReference>
<sequence length="141" mass="15372">MHRFRPLIIAAGLALLAPAAASAQSGLVGRSIRLAPIELSAGKPLAEAPYELETGKYYRLPIRSDGSQEMALAGAEFFRNVWINEVVINRIEIRPLGLDSIEFDAEGEATITFVPIRPGRFELRIPGTTAPSQRVVFEVKG</sequence>
<dbReference type="EMBL" id="VUOA01000019">
    <property type="protein sequence ID" value="KAA2237523.1"/>
    <property type="molecule type" value="Genomic_DNA"/>
</dbReference>
<proteinExistence type="predicted"/>
<evidence type="ECO:0000313" key="4">
    <source>
        <dbReference type="Proteomes" id="UP000323142"/>
    </source>
</evidence>
<dbReference type="PROSITE" id="PS50202">
    <property type="entry name" value="MSP"/>
    <property type="match status" value="1"/>
</dbReference>
<reference evidence="3 4" key="1">
    <citation type="submission" date="2019-09" db="EMBL/GenBank/DDBJ databases">
        <title>Salinarimonas rosea gen. nov., sp. nov., a new member of the a-2 subgroup of the Proteobacteria.</title>
        <authorList>
            <person name="Liu J."/>
        </authorList>
    </citation>
    <scope>NUCLEOTIDE SEQUENCE [LARGE SCALE GENOMIC DNA]</scope>
    <source>
        <strain evidence="3 4">BN140002</strain>
    </source>
</reference>
<feature type="chain" id="PRO_5022836796" description="MSP domain-containing protein" evidence="1">
    <location>
        <begin position="24"/>
        <end position="141"/>
    </location>
</feature>
<dbReference type="RefSeq" id="WP_149817403.1">
    <property type="nucleotide sequence ID" value="NZ_VUOA01000019.1"/>
</dbReference>
<evidence type="ECO:0000256" key="1">
    <source>
        <dbReference type="SAM" id="SignalP"/>
    </source>
</evidence>
<evidence type="ECO:0000259" key="2">
    <source>
        <dbReference type="PROSITE" id="PS50202"/>
    </source>
</evidence>
<accession>A0A5B2VDD7</accession>
<feature type="signal peptide" evidence="1">
    <location>
        <begin position="1"/>
        <end position="23"/>
    </location>
</feature>
<protein>
    <recommendedName>
        <fullName evidence="2">MSP domain-containing protein</fullName>
    </recommendedName>
</protein>
<dbReference type="InterPro" id="IPR000535">
    <property type="entry name" value="MSP_dom"/>
</dbReference>
<organism evidence="3 4">
    <name type="scientific">Salinarimonas soli</name>
    <dbReference type="NCBI Taxonomy" id="1638099"/>
    <lineage>
        <taxon>Bacteria</taxon>
        <taxon>Pseudomonadati</taxon>
        <taxon>Pseudomonadota</taxon>
        <taxon>Alphaproteobacteria</taxon>
        <taxon>Hyphomicrobiales</taxon>
        <taxon>Salinarimonadaceae</taxon>
        <taxon>Salinarimonas</taxon>
    </lineage>
</organism>
<name>A0A5B2VDD7_9HYPH</name>
<keyword evidence="1" id="KW-0732">Signal</keyword>
<evidence type="ECO:0000313" key="3">
    <source>
        <dbReference type="EMBL" id="KAA2237523.1"/>
    </source>
</evidence>
<comment type="caution">
    <text evidence="3">The sequence shown here is derived from an EMBL/GenBank/DDBJ whole genome shotgun (WGS) entry which is preliminary data.</text>
</comment>
<dbReference type="AlphaFoldDB" id="A0A5B2VDD7"/>
<feature type="domain" description="MSP" evidence="2">
    <location>
        <begin position="90"/>
        <end position="141"/>
    </location>
</feature>
<reference evidence="3 4" key="2">
    <citation type="submission" date="2019-09" db="EMBL/GenBank/DDBJ databases">
        <authorList>
            <person name="Jin C."/>
        </authorList>
    </citation>
    <scope>NUCLEOTIDE SEQUENCE [LARGE SCALE GENOMIC DNA]</scope>
    <source>
        <strain evidence="3 4">BN140002</strain>
    </source>
</reference>
<keyword evidence="4" id="KW-1185">Reference proteome</keyword>
<dbReference type="OrthoDB" id="5343781at2"/>
<gene>
    <name evidence="3" type="ORF">F0L46_11085</name>
</gene>